<proteinExistence type="predicted"/>
<dbReference type="RefSeq" id="WP_109745195.1">
    <property type="nucleotide sequence ID" value="NZ_QGGO01000038.1"/>
</dbReference>
<name>A0A316DHE6_9BACT</name>
<protein>
    <submittedName>
        <fullName evidence="1">Uncharacterized protein</fullName>
    </submittedName>
</protein>
<dbReference type="Proteomes" id="UP000245489">
    <property type="component" value="Unassembled WGS sequence"/>
</dbReference>
<accession>A0A316DHE6</accession>
<reference evidence="1 2" key="1">
    <citation type="submission" date="2018-05" db="EMBL/GenBank/DDBJ databases">
        <title>Genomic Encyclopedia of Archaeal and Bacterial Type Strains, Phase II (KMG-II): from individual species to whole genera.</title>
        <authorList>
            <person name="Goeker M."/>
        </authorList>
    </citation>
    <scope>NUCLEOTIDE SEQUENCE [LARGE SCALE GENOMIC DNA]</scope>
    <source>
        <strain evidence="1 2">DSM 22214</strain>
    </source>
</reference>
<dbReference type="OrthoDB" id="5498726at2"/>
<dbReference type="EMBL" id="QGGO01000038">
    <property type="protein sequence ID" value="PWK17096.1"/>
    <property type="molecule type" value="Genomic_DNA"/>
</dbReference>
<keyword evidence="2" id="KW-1185">Reference proteome</keyword>
<sequence length="360" mass="39115">MKKQILLIALVSLSILSCTKNEVKIDPLVIPTNYDATTFATNTAPEVALRADYVTLENEIKKARVKGTVVEAAILNSLYTKSIAGLSTAYYKATIPTINEKIAKASKANANYLLGKTPAENGVGGIAGGYLFDEKGLDLEQVISKGLFGAFHYNQGVTLLSTPTQANLDKAIYYFGANPLFPNTNNPLKSTSPDVYLANYAARRTKGSGGLYLEVKANFIKAQAAIKAGSNYNKERDEAIEAILLNWEKANAATVINYFNDVYTKLSIVPTTDALRSGGLHSFGEAIGFLGGFKGIAKKKITDAQIDELLAKMENPSKLVGNQAEVDKILELSKSLQTIYGFTAQDMLDFKQNWITVEER</sequence>
<gene>
    <name evidence="1" type="ORF">LV89_04547</name>
</gene>
<dbReference type="PROSITE" id="PS51257">
    <property type="entry name" value="PROKAR_LIPOPROTEIN"/>
    <property type="match status" value="1"/>
</dbReference>
<evidence type="ECO:0000313" key="2">
    <source>
        <dbReference type="Proteomes" id="UP000245489"/>
    </source>
</evidence>
<comment type="caution">
    <text evidence="1">The sequence shown here is derived from an EMBL/GenBank/DDBJ whole genome shotgun (WGS) entry which is preliminary data.</text>
</comment>
<dbReference type="AlphaFoldDB" id="A0A316DHE6"/>
<organism evidence="1 2">
    <name type="scientific">Arcicella aurantiaca</name>
    <dbReference type="NCBI Taxonomy" id="591202"/>
    <lineage>
        <taxon>Bacteria</taxon>
        <taxon>Pseudomonadati</taxon>
        <taxon>Bacteroidota</taxon>
        <taxon>Cytophagia</taxon>
        <taxon>Cytophagales</taxon>
        <taxon>Flectobacillaceae</taxon>
        <taxon>Arcicella</taxon>
    </lineage>
</organism>
<evidence type="ECO:0000313" key="1">
    <source>
        <dbReference type="EMBL" id="PWK17096.1"/>
    </source>
</evidence>